<dbReference type="RefSeq" id="WP_136693684.1">
    <property type="nucleotide sequence ID" value="NZ_SSHH01000002.1"/>
</dbReference>
<proteinExistence type="predicted"/>
<comment type="caution">
    <text evidence="2">The sequence shown here is derived from an EMBL/GenBank/DDBJ whole genome shotgun (WGS) entry which is preliminary data.</text>
</comment>
<name>A0A4T3F129_9SPHN</name>
<organism evidence="2 3">
    <name type="scientific">Alteraurantiacibacter aquimixticola</name>
    <dbReference type="NCBI Taxonomy" id="2489173"/>
    <lineage>
        <taxon>Bacteria</taxon>
        <taxon>Pseudomonadati</taxon>
        <taxon>Pseudomonadota</taxon>
        <taxon>Alphaproteobacteria</taxon>
        <taxon>Sphingomonadales</taxon>
        <taxon>Erythrobacteraceae</taxon>
        <taxon>Alteraurantiacibacter</taxon>
    </lineage>
</organism>
<feature type="chain" id="PRO_5020468250" evidence="1">
    <location>
        <begin position="23"/>
        <end position="353"/>
    </location>
</feature>
<accession>A0A4T3F129</accession>
<dbReference type="AlphaFoldDB" id="A0A4T3F129"/>
<sequence>MTFRKSLLTAAAVLALATPATAQDDPRGMAINAGASVGEAGWQAPRTPWGDPDLRGTWPLDRVGRTPTERPAQLGDKAYLTDEEYAEAMAQADAVAANYEEEDAKDEIGSGHWFEWGTPLKQTSLIMAPANGRIPPLTEQGEAMSAAMRSSWNVTQFDAIADFNTLDRCMSRGLPSSMTPFPYNNGIRVFQAPGYVVLNLELVHETRIIPIADGQDLPGHMRQYLGSSWGEWDGDTLVIHTTNLTGETPMNIVGPGNKPIPTSRQQTVVERLTPVGPDTIFYEATVSDPVVLTEPFKLAFPWTRDDGYEMFEYACHEGNTVVRNYIQTTSPRFVGELEDPSDPAEWVRDTVER</sequence>
<evidence type="ECO:0000313" key="3">
    <source>
        <dbReference type="Proteomes" id="UP000309389"/>
    </source>
</evidence>
<protein>
    <submittedName>
        <fullName evidence="2">Uncharacterized protein</fullName>
    </submittedName>
</protein>
<evidence type="ECO:0000256" key="1">
    <source>
        <dbReference type="SAM" id="SignalP"/>
    </source>
</evidence>
<evidence type="ECO:0000313" key="2">
    <source>
        <dbReference type="EMBL" id="TIX50664.1"/>
    </source>
</evidence>
<dbReference type="Proteomes" id="UP000309389">
    <property type="component" value="Unassembled WGS sequence"/>
</dbReference>
<gene>
    <name evidence="2" type="ORF">E5222_10445</name>
</gene>
<keyword evidence="1" id="KW-0732">Signal</keyword>
<keyword evidence="3" id="KW-1185">Reference proteome</keyword>
<feature type="signal peptide" evidence="1">
    <location>
        <begin position="1"/>
        <end position="22"/>
    </location>
</feature>
<reference evidence="2 3" key="1">
    <citation type="submission" date="2019-04" db="EMBL/GenBank/DDBJ databases">
        <title>Altererythrobacter aquimixticola sp. nov., isolated from sediment of junction between the ocean and a freshwater spring.</title>
        <authorList>
            <person name="Yoon J.-H."/>
        </authorList>
    </citation>
    <scope>NUCLEOTIDE SEQUENCE [LARGE SCALE GENOMIC DNA]</scope>
    <source>
        <strain evidence="2 3">SSKS-13</strain>
    </source>
</reference>
<dbReference type="EMBL" id="SSHH01000002">
    <property type="protein sequence ID" value="TIX50664.1"/>
    <property type="molecule type" value="Genomic_DNA"/>
</dbReference>
<dbReference type="OrthoDB" id="7054794at2"/>